<dbReference type="InParanoid" id="A0A2P6NA01"/>
<dbReference type="STRING" id="1890364.A0A2P6NA01"/>
<evidence type="ECO:0000256" key="3">
    <source>
        <dbReference type="ARBA" id="ARBA00014628"/>
    </source>
</evidence>
<keyword evidence="4 9" id="KW-0479">Metal-binding</keyword>
<feature type="compositionally biased region" description="Basic and acidic residues" evidence="10">
    <location>
        <begin position="399"/>
        <end position="410"/>
    </location>
</feature>
<dbReference type="PROSITE" id="PS00704">
    <property type="entry name" value="PROK_CO2_ANHYDRASE_1"/>
    <property type="match status" value="1"/>
</dbReference>
<evidence type="ECO:0000256" key="1">
    <source>
        <dbReference type="ARBA" id="ARBA00006217"/>
    </source>
</evidence>
<evidence type="ECO:0000256" key="2">
    <source>
        <dbReference type="ARBA" id="ARBA00012925"/>
    </source>
</evidence>
<dbReference type="GO" id="GO:0015976">
    <property type="term" value="P:carbon utilization"/>
    <property type="evidence" value="ECO:0007669"/>
    <property type="project" value="InterPro"/>
</dbReference>
<comment type="similarity">
    <text evidence="1">Belongs to the beta-class carbonic anhydrase family.</text>
</comment>
<evidence type="ECO:0000313" key="11">
    <source>
        <dbReference type="EMBL" id="PRP80786.1"/>
    </source>
</evidence>
<protein>
    <recommendedName>
        <fullName evidence="3">Carbonic anhydrase</fullName>
        <ecNumber evidence="2">4.2.1.1</ecNumber>
    </recommendedName>
    <alternativeName>
        <fullName evidence="7">Carbonate dehydratase</fullName>
    </alternativeName>
</protein>
<dbReference type="SMART" id="SM00947">
    <property type="entry name" value="Pro_CA"/>
    <property type="match status" value="1"/>
</dbReference>
<dbReference type="InterPro" id="IPR036874">
    <property type="entry name" value="Carbonic_anhydrase_sf"/>
</dbReference>
<reference evidence="11 12" key="1">
    <citation type="journal article" date="2018" name="Genome Biol. Evol.">
        <title>Multiple Roots of Fruiting Body Formation in Amoebozoa.</title>
        <authorList>
            <person name="Hillmann F."/>
            <person name="Forbes G."/>
            <person name="Novohradska S."/>
            <person name="Ferling I."/>
            <person name="Riege K."/>
            <person name="Groth M."/>
            <person name="Westermann M."/>
            <person name="Marz M."/>
            <person name="Spaller T."/>
            <person name="Winckler T."/>
            <person name="Schaap P."/>
            <person name="Glockner G."/>
        </authorList>
    </citation>
    <scope>NUCLEOTIDE SEQUENCE [LARGE SCALE GENOMIC DNA]</scope>
    <source>
        <strain evidence="11 12">Jena</strain>
    </source>
</reference>
<keyword evidence="5 9" id="KW-0862">Zinc</keyword>
<keyword evidence="12" id="KW-1185">Reference proteome</keyword>
<feature type="binding site" evidence="9">
    <location>
        <position position="194"/>
    </location>
    <ligand>
        <name>Zn(2+)</name>
        <dbReference type="ChEBI" id="CHEBI:29105"/>
    </ligand>
</feature>
<dbReference type="SUPFAM" id="SSF53056">
    <property type="entry name" value="beta-carbonic anhydrase, cab"/>
    <property type="match status" value="1"/>
</dbReference>
<comment type="cofactor">
    <cofactor evidence="9">
        <name>Zn(2+)</name>
        <dbReference type="ChEBI" id="CHEBI:29105"/>
    </cofactor>
    <text evidence="9">Binds 1 zinc ion per subunit.</text>
</comment>
<evidence type="ECO:0000256" key="9">
    <source>
        <dbReference type="PIRSR" id="PIRSR601765-1"/>
    </source>
</evidence>
<feature type="binding site" evidence="9">
    <location>
        <position position="137"/>
    </location>
    <ligand>
        <name>Zn(2+)</name>
        <dbReference type="ChEBI" id="CHEBI:29105"/>
    </ligand>
</feature>
<accession>A0A2P6NA01</accession>
<evidence type="ECO:0000313" key="12">
    <source>
        <dbReference type="Proteomes" id="UP000241769"/>
    </source>
</evidence>
<evidence type="ECO:0000256" key="5">
    <source>
        <dbReference type="ARBA" id="ARBA00022833"/>
    </source>
</evidence>
<dbReference type="Proteomes" id="UP000241769">
    <property type="component" value="Unassembled WGS sequence"/>
</dbReference>
<feature type="binding site" evidence="9">
    <location>
        <position position="135"/>
    </location>
    <ligand>
        <name>Zn(2+)</name>
        <dbReference type="ChEBI" id="CHEBI:29105"/>
    </ligand>
</feature>
<dbReference type="AlphaFoldDB" id="A0A2P6NA01"/>
<dbReference type="CDD" id="cd00883">
    <property type="entry name" value="beta_CA_cladeA"/>
    <property type="match status" value="1"/>
</dbReference>
<dbReference type="EC" id="4.2.1.1" evidence="2"/>
<dbReference type="OrthoDB" id="10248475at2759"/>
<sequence length="416" mass="46037">MKPTRVSATPIRRTLSSGAGGDGSASGHRVISVKSIDLVVDCLLFVELFKGQAGVISMADGSNSHHGKSPVFGRIRRNVHAGLQEEDEPTSENFRSVGELFRNNRKWSKDKVRNDPEYFSRLAHLQKPKLLWIGCSDSRVPANQIIGLAPGQVFVHRNIANVVTHTDVNVHSVIQYAVEVLKVEHIAVVGHYGCGGVVACTKNNSHGFIDWWLRSIKEVYETHKSVLSLCKGTKEKEDRLVELNVVHSALNVSKSHTVQSAWANGQKLSVHAWCYGLEDGLLVDLDVSQHGISDEIDSIYHVHVDDHKIRSNLHTATNHADLSPVNRPHNANSPVTSRAKDILKRQHDVVDYVLSDVPRHDTKFEPIKAMSRLDVKGDGLQITKNRQLKQGTTSGHGLPELKESKDRAHTNDTSVS</sequence>
<evidence type="ECO:0000256" key="7">
    <source>
        <dbReference type="ARBA" id="ARBA00031969"/>
    </source>
</evidence>
<gene>
    <name evidence="11" type="ORF">PROFUN_11526</name>
</gene>
<comment type="caution">
    <text evidence="11">The sequence shown here is derived from an EMBL/GenBank/DDBJ whole genome shotgun (WGS) entry which is preliminary data.</text>
</comment>
<dbReference type="Gene3D" id="3.40.1050.10">
    <property type="entry name" value="Carbonic anhydrase"/>
    <property type="match status" value="1"/>
</dbReference>
<proteinExistence type="inferred from homology"/>
<dbReference type="PANTHER" id="PTHR11002:SF76">
    <property type="entry name" value="CARBONIC ANHYDRASE"/>
    <property type="match status" value="1"/>
</dbReference>
<feature type="region of interest" description="Disordered" evidence="10">
    <location>
        <begin position="381"/>
        <end position="416"/>
    </location>
</feature>
<dbReference type="FunFam" id="3.40.1050.10:FF:000001">
    <property type="entry name" value="Carbonic anhydrase"/>
    <property type="match status" value="1"/>
</dbReference>
<organism evidence="11 12">
    <name type="scientific">Planoprotostelium fungivorum</name>
    <dbReference type="NCBI Taxonomy" id="1890364"/>
    <lineage>
        <taxon>Eukaryota</taxon>
        <taxon>Amoebozoa</taxon>
        <taxon>Evosea</taxon>
        <taxon>Variosea</taxon>
        <taxon>Cavosteliida</taxon>
        <taxon>Cavosteliaceae</taxon>
        <taxon>Planoprotostelium</taxon>
    </lineage>
</organism>
<feature type="binding site" evidence="9">
    <location>
        <position position="191"/>
    </location>
    <ligand>
        <name>Zn(2+)</name>
        <dbReference type="ChEBI" id="CHEBI:29105"/>
    </ligand>
</feature>
<evidence type="ECO:0000256" key="4">
    <source>
        <dbReference type="ARBA" id="ARBA00022723"/>
    </source>
</evidence>
<evidence type="ECO:0000256" key="10">
    <source>
        <dbReference type="SAM" id="MobiDB-lite"/>
    </source>
</evidence>
<dbReference type="FunCoup" id="A0A2P6NA01">
    <property type="interactions" value="4"/>
</dbReference>
<evidence type="ECO:0000256" key="6">
    <source>
        <dbReference type="ARBA" id="ARBA00023239"/>
    </source>
</evidence>
<feature type="compositionally biased region" description="Polar residues" evidence="10">
    <location>
        <begin position="382"/>
        <end position="395"/>
    </location>
</feature>
<evidence type="ECO:0000256" key="8">
    <source>
        <dbReference type="ARBA" id="ARBA00048348"/>
    </source>
</evidence>
<comment type="catalytic activity">
    <reaction evidence="8">
        <text>hydrogencarbonate + H(+) = CO2 + H2O</text>
        <dbReference type="Rhea" id="RHEA:10748"/>
        <dbReference type="ChEBI" id="CHEBI:15377"/>
        <dbReference type="ChEBI" id="CHEBI:15378"/>
        <dbReference type="ChEBI" id="CHEBI:16526"/>
        <dbReference type="ChEBI" id="CHEBI:17544"/>
        <dbReference type="EC" id="4.2.1.1"/>
    </reaction>
</comment>
<feature type="region of interest" description="Disordered" evidence="10">
    <location>
        <begin position="1"/>
        <end position="27"/>
    </location>
</feature>
<dbReference type="InterPro" id="IPR015892">
    <property type="entry name" value="Carbonic_anhydrase_CS"/>
</dbReference>
<dbReference type="Pfam" id="PF00484">
    <property type="entry name" value="Pro_CA"/>
    <property type="match status" value="1"/>
</dbReference>
<dbReference type="GO" id="GO:0008270">
    <property type="term" value="F:zinc ion binding"/>
    <property type="evidence" value="ECO:0007669"/>
    <property type="project" value="InterPro"/>
</dbReference>
<dbReference type="GO" id="GO:0004089">
    <property type="term" value="F:carbonate dehydratase activity"/>
    <property type="evidence" value="ECO:0007669"/>
    <property type="project" value="UniProtKB-EC"/>
</dbReference>
<name>A0A2P6NA01_9EUKA</name>
<dbReference type="InterPro" id="IPR001765">
    <property type="entry name" value="Carbonic_anhydrase"/>
</dbReference>
<keyword evidence="6" id="KW-0456">Lyase</keyword>
<dbReference type="PANTHER" id="PTHR11002">
    <property type="entry name" value="CARBONIC ANHYDRASE"/>
    <property type="match status" value="1"/>
</dbReference>
<dbReference type="EMBL" id="MDYQ01000138">
    <property type="protein sequence ID" value="PRP80786.1"/>
    <property type="molecule type" value="Genomic_DNA"/>
</dbReference>